<dbReference type="EMBL" id="FNLM01000034">
    <property type="protein sequence ID" value="SDU39663.1"/>
    <property type="molecule type" value="Genomic_DNA"/>
</dbReference>
<feature type="domain" description="Fatty acid desaturase" evidence="2">
    <location>
        <begin position="49"/>
        <end position="91"/>
    </location>
</feature>
<dbReference type="InterPro" id="IPR005804">
    <property type="entry name" value="FA_desaturase_dom"/>
</dbReference>
<dbReference type="PANTHER" id="PTHR19353:SF19">
    <property type="entry name" value="DELTA(5) FATTY ACID DESATURASE C-RELATED"/>
    <property type="match status" value="1"/>
</dbReference>
<dbReference type="GO" id="GO:0016717">
    <property type="term" value="F:oxidoreductase activity, acting on paired donors, with oxidation of a pair of donors resulting in the reduction of molecular oxygen to two molecules of water"/>
    <property type="evidence" value="ECO:0007669"/>
    <property type="project" value="TreeGrafter"/>
</dbReference>
<dbReference type="PANTHER" id="PTHR19353">
    <property type="entry name" value="FATTY ACID DESATURASE 2"/>
    <property type="match status" value="1"/>
</dbReference>
<dbReference type="OrthoDB" id="104711at2"/>
<dbReference type="InterPro" id="IPR012171">
    <property type="entry name" value="Fatty_acid_desaturase"/>
</dbReference>
<dbReference type="GO" id="GO:0016020">
    <property type="term" value="C:membrane"/>
    <property type="evidence" value="ECO:0007669"/>
    <property type="project" value="TreeGrafter"/>
</dbReference>
<dbReference type="STRING" id="158898.SAMN04488548_134900"/>
<feature type="transmembrane region" description="Helical" evidence="1">
    <location>
        <begin position="24"/>
        <end position="46"/>
    </location>
</feature>
<name>A0A1H2I698_9ACTN</name>
<dbReference type="Pfam" id="PF00487">
    <property type="entry name" value="FA_desaturase"/>
    <property type="match status" value="1"/>
</dbReference>
<organism evidence="3 4">
    <name type="scientific">Gordonia westfalica</name>
    <dbReference type="NCBI Taxonomy" id="158898"/>
    <lineage>
        <taxon>Bacteria</taxon>
        <taxon>Bacillati</taxon>
        <taxon>Actinomycetota</taxon>
        <taxon>Actinomycetes</taxon>
        <taxon>Mycobacteriales</taxon>
        <taxon>Gordoniaceae</taxon>
        <taxon>Gordonia</taxon>
    </lineage>
</organism>
<protein>
    <submittedName>
        <fullName evidence="3">Fatty acid desaturase</fullName>
    </submittedName>
</protein>
<evidence type="ECO:0000313" key="3">
    <source>
        <dbReference type="EMBL" id="SDU39663.1"/>
    </source>
</evidence>
<dbReference type="GO" id="GO:0008610">
    <property type="term" value="P:lipid biosynthetic process"/>
    <property type="evidence" value="ECO:0007669"/>
    <property type="project" value="UniProtKB-ARBA"/>
</dbReference>
<keyword evidence="1" id="KW-0812">Transmembrane</keyword>
<evidence type="ECO:0000313" key="4">
    <source>
        <dbReference type="Proteomes" id="UP000183180"/>
    </source>
</evidence>
<keyword evidence="1" id="KW-1133">Transmembrane helix</keyword>
<gene>
    <name evidence="3" type="ORF">SAMN04488548_134900</name>
</gene>
<dbReference type="AlphaFoldDB" id="A0A1H2I698"/>
<accession>A0A1H2I698</accession>
<keyword evidence="1" id="KW-0472">Membrane</keyword>
<sequence length="124" mass="14054">MSSYTELAVEVRASGLLDRRRGFYVTRMALTVLAFIGCWTAVIALGDNLVAGLNYQIEHHLFPSMPRPNLIKVRPLVRAHCERHGVQYTETSLVASYGIVIRYLNQVGLGDRDPFTCPLVRMYR</sequence>
<evidence type="ECO:0000256" key="1">
    <source>
        <dbReference type="SAM" id="Phobius"/>
    </source>
</evidence>
<evidence type="ECO:0000259" key="2">
    <source>
        <dbReference type="Pfam" id="PF00487"/>
    </source>
</evidence>
<dbReference type="Proteomes" id="UP000183180">
    <property type="component" value="Unassembled WGS sequence"/>
</dbReference>
<reference evidence="3 4" key="1">
    <citation type="submission" date="2016-10" db="EMBL/GenBank/DDBJ databases">
        <authorList>
            <person name="de Groot N.N."/>
        </authorList>
    </citation>
    <scope>NUCLEOTIDE SEQUENCE [LARGE SCALE GENOMIC DNA]</scope>
    <source>
        <strain evidence="3 4">DSM 44215</strain>
    </source>
</reference>
<proteinExistence type="predicted"/>